<accession>A0AC61RRV4</accession>
<comment type="caution">
    <text evidence="1">The sequence shown here is derived from an EMBL/GenBank/DDBJ whole genome shotgun (WGS) entry which is preliminary data.</text>
</comment>
<name>A0AC61RRV4_9FIRM</name>
<evidence type="ECO:0000313" key="2">
    <source>
        <dbReference type="Proteomes" id="UP000304953"/>
    </source>
</evidence>
<protein>
    <submittedName>
        <fullName evidence="1">DUF262 domain-containing protein</fullName>
    </submittedName>
</protein>
<keyword evidence="2" id="KW-1185">Reference proteome</keyword>
<gene>
    <name evidence="1" type="ORF">E5329_20815</name>
</gene>
<dbReference type="Proteomes" id="UP000304953">
    <property type="component" value="Unassembled WGS sequence"/>
</dbReference>
<proteinExistence type="predicted"/>
<evidence type="ECO:0000313" key="1">
    <source>
        <dbReference type="EMBL" id="TGY91525.1"/>
    </source>
</evidence>
<sequence length="617" mass="72614">MKAEAKSVKEIFGGGPQKLVVPFFQRRYVWKEENWAELLSSIEGNREVQVFLGSIIIKWGENREPSEATIVDGQQRLTTLSLLTKAIYDEFDDEMRENVKDTIQNVLFYKRNTTDALKNSEIKIAHSRVDRDAYGEIIRKGVFEGEKPEAWEVSCIGQTGKCYHYYREVLHKMQQQELKDIFDIMYSDNNKMLVRIELMENDMNEQSIFDTINRAGARLSTADIIKNNLFQRFMESCENDPDKIQEVSRMYDEKWDRFFYSEKEENEWDEERRFGNVGRNNLEFLLYCVASIKWAKADTRDFSGNLETVYTRETRDYGFMDYKELVDEIYEYARIFSRYITGMHRNMADKEEAANTYFSWQKDVKRLLLVLEEFGIQMFYPFVLKIMKEAKGDFKDRRLIAQSRALESFIIRRRIMGTSVSDYTSKCNLILNRGVEQLFSTVGEKEINISDAEIKSQLTKMKSDTAKMILFLIEISRRTKNSDEDALTYTYTLEHIMPKKWQENWSVPENYAEKRQKHIDDLGNLTLLRNSLNCAVKNSDFKTKIEGIPGTKRQKPKEGYKGNVSLNITEEIVRQYDNGMKDWNEDRIEERRNRFAVEIIALWPLYSGGIGDVGERN</sequence>
<organism evidence="1 2">
    <name type="scientific">Petralouisia muris</name>
    <dbReference type="NCBI Taxonomy" id="3032872"/>
    <lineage>
        <taxon>Bacteria</taxon>
        <taxon>Bacillati</taxon>
        <taxon>Bacillota</taxon>
        <taxon>Clostridia</taxon>
        <taxon>Lachnospirales</taxon>
        <taxon>Lachnospiraceae</taxon>
        <taxon>Petralouisia</taxon>
    </lineage>
</organism>
<reference evidence="1" key="1">
    <citation type="submission" date="2019-04" db="EMBL/GenBank/DDBJ databases">
        <title>Microbes associate with the intestines of laboratory mice.</title>
        <authorList>
            <person name="Navarre W."/>
            <person name="Wong E."/>
            <person name="Huang K."/>
            <person name="Tropini C."/>
            <person name="Ng K."/>
            <person name="Yu B."/>
        </authorList>
    </citation>
    <scope>NUCLEOTIDE SEQUENCE</scope>
    <source>
        <strain evidence="1">NM01_1-7b</strain>
    </source>
</reference>
<dbReference type="EMBL" id="SRYA01000055">
    <property type="protein sequence ID" value="TGY91525.1"/>
    <property type="molecule type" value="Genomic_DNA"/>
</dbReference>